<evidence type="ECO:0000313" key="3">
    <source>
        <dbReference type="EMBL" id="CAA9286515.1"/>
    </source>
</evidence>
<evidence type="ECO:0000256" key="1">
    <source>
        <dbReference type="ARBA" id="ARBA00006484"/>
    </source>
</evidence>
<dbReference type="EMBL" id="CADCTC010000228">
    <property type="protein sequence ID" value="CAA9286515.1"/>
    <property type="molecule type" value="Genomic_DNA"/>
</dbReference>
<dbReference type="Gene3D" id="3.40.50.720">
    <property type="entry name" value="NAD(P)-binding Rossmann-like Domain"/>
    <property type="match status" value="1"/>
</dbReference>
<dbReference type="InterPro" id="IPR036291">
    <property type="entry name" value="NAD(P)-bd_dom_sf"/>
</dbReference>
<proteinExistence type="inferred from homology"/>
<dbReference type="PANTHER" id="PTHR43639:SF1">
    <property type="entry name" value="SHORT-CHAIN DEHYDROGENASE_REDUCTASE FAMILY PROTEIN"/>
    <property type="match status" value="1"/>
</dbReference>
<accession>A0A6J4JT25</accession>
<keyword evidence="2 3" id="KW-0560">Oxidoreductase</keyword>
<dbReference type="InterPro" id="IPR002347">
    <property type="entry name" value="SDR_fam"/>
</dbReference>
<dbReference type="EC" id="1.1.1.100" evidence="3"/>
<dbReference type="SUPFAM" id="SSF51735">
    <property type="entry name" value="NAD(P)-binding Rossmann-fold domains"/>
    <property type="match status" value="1"/>
</dbReference>
<dbReference type="Pfam" id="PF13561">
    <property type="entry name" value="adh_short_C2"/>
    <property type="match status" value="1"/>
</dbReference>
<protein>
    <submittedName>
        <fullName evidence="3">3-oxoacyl-[acyl-carrier protein] reductase</fullName>
        <ecNumber evidence="3">1.1.1.100</ecNumber>
    </submittedName>
</protein>
<organism evidence="3">
    <name type="scientific">uncultured Chloroflexota bacterium</name>
    <dbReference type="NCBI Taxonomy" id="166587"/>
    <lineage>
        <taxon>Bacteria</taxon>
        <taxon>Bacillati</taxon>
        <taxon>Chloroflexota</taxon>
        <taxon>environmental samples</taxon>
    </lineage>
</organism>
<dbReference type="GO" id="GO:0004316">
    <property type="term" value="F:3-oxoacyl-[acyl-carrier-protein] reductase (NADPH) activity"/>
    <property type="evidence" value="ECO:0007669"/>
    <property type="project" value="UniProtKB-EC"/>
</dbReference>
<dbReference type="NCBIfam" id="NF005559">
    <property type="entry name" value="PRK07231.1"/>
    <property type="match status" value="1"/>
</dbReference>
<dbReference type="PRINTS" id="PR00081">
    <property type="entry name" value="GDHRDH"/>
</dbReference>
<comment type="similarity">
    <text evidence="1">Belongs to the short-chain dehydrogenases/reductases (SDR) family.</text>
</comment>
<evidence type="ECO:0000256" key="2">
    <source>
        <dbReference type="ARBA" id="ARBA00023002"/>
    </source>
</evidence>
<name>A0A6J4JT25_9CHLR</name>
<dbReference type="AlphaFoldDB" id="A0A6J4JT25"/>
<dbReference type="FunFam" id="3.40.50.720:FF:000084">
    <property type="entry name" value="Short-chain dehydrogenase reductase"/>
    <property type="match status" value="1"/>
</dbReference>
<reference evidence="3" key="1">
    <citation type="submission" date="2020-02" db="EMBL/GenBank/DDBJ databases">
        <authorList>
            <person name="Meier V. D."/>
        </authorList>
    </citation>
    <scope>NUCLEOTIDE SEQUENCE</scope>
    <source>
        <strain evidence="3">AVDCRST_MAG77</strain>
    </source>
</reference>
<sequence length="247" mass="26371">MACVTGAGTGIGVGIALAMAEAGADVAVNYYGSEEGARKTADQIEAMGRRALLHKADVAIGDEARGLVDATVERLGRIDVMVNNSGVTWPKPFLELDEETWDRTFGINIRGAFLCSQRAAQHMVRQGGGGRIINFSSVHGFSATRNHAHYEATKGGINMFTKACAIELAEHNITVNCIAPGAIEVERYYRDRPGYDREDMGKRIPIGRVGFPADVAPLAVFLASDDAGYITGETILVDGGLIARMAL</sequence>
<dbReference type="PANTHER" id="PTHR43639">
    <property type="entry name" value="OXIDOREDUCTASE, SHORT-CHAIN DEHYDROGENASE/REDUCTASE FAMILY (AFU_ORTHOLOGUE AFUA_5G02870)"/>
    <property type="match status" value="1"/>
</dbReference>
<dbReference type="PRINTS" id="PR00080">
    <property type="entry name" value="SDRFAMILY"/>
</dbReference>
<gene>
    <name evidence="3" type="ORF">AVDCRST_MAG77-4805</name>
</gene>